<organism evidence="3 4">
    <name type="scientific">Ancylostoma caninum</name>
    <name type="common">Dog hookworm</name>
    <dbReference type="NCBI Taxonomy" id="29170"/>
    <lineage>
        <taxon>Eukaryota</taxon>
        <taxon>Metazoa</taxon>
        <taxon>Ecdysozoa</taxon>
        <taxon>Nematoda</taxon>
        <taxon>Chromadorea</taxon>
        <taxon>Rhabditida</taxon>
        <taxon>Rhabditina</taxon>
        <taxon>Rhabditomorpha</taxon>
        <taxon>Strongyloidea</taxon>
        <taxon>Ancylostomatidae</taxon>
        <taxon>Ancylostomatinae</taxon>
        <taxon>Ancylostoma</taxon>
    </lineage>
</organism>
<feature type="transmembrane region" description="Helical" evidence="2">
    <location>
        <begin position="185"/>
        <end position="205"/>
    </location>
</feature>
<accession>A0A368H5I3</accession>
<proteinExistence type="predicted"/>
<dbReference type="STRING" id="29170.A0A368H5I3"/>
<keyword evidence="4" id="KW-1185">Reference proteome</keyword>
<dbReference type="EMBL" id="JOJR01000018">
    <property type="protein sequence ID" value="RCN50899.1"/>
    <property type="molecule type" value="Genomic_DNA"/>
</dbReference>
<evidence type="ECO:0000313" key="3">
    <source>
        <dbReference type="EMBL" id="RCN50899.1"/>
    </source>
</evidence>
<evidence type="ECO:0000313" key="4">
    <source>
        <dbReference type="Proteomes" id="UP000252519"/>
    </source>
</evidence>
<evidence type="ECO:0000256" key="2">
    <source>
        <dbReference type="SAM" id="Phobius"/>
    </source>
</evidence>
<reference evidence="3 4" key="1">
    <citation type="submission" date="2014-10" db="EMBL/GenBank/DDBJ databases">
        <title>Draft genome of the hookworm Ancylostoma caninum.</title>
        <authorList>
            <person name="Mitreva M."/>
        </authorList>
    </citation>
    <scope>NUCLEOTIDE SEQUENCE [LARGE SCALE GENOMIC DNA]</scope>
    <source>
        <strain evidence="3 4">Baltimore</strain>
    </source>
</reference>
<gene>
    <name evidence="3" type="ORF">ANCCAN_02912</name>
</gene>
<protein>
    <submittedName>
        <fullName evidence="3">Uncharacterized protein</fullName>
    </submittedName>
</protein>
<keyword evidence="2" id="KW-0472">Membrane</keyword>
<name>A0A368H5I3_ANCCA</name>
<dbReference type="OrthoDB" id="5863194at2759"/>
<dbReference type="AlphaFoldDB" id="A0A368H5I3"/>
<comment type="caution">
    <text evidence="3">The sequence shown here is derived from an EMBL/GenBank/DDBJ whole genome shotgun (WGS) entry which is preliminary data.</text>
</comment>
<evidence type="ECO:0000256" key="1">
    <source>
        <dbReference type="SAM" id="MobiDB-lite"/>
    </source>
</evidence>
<keyword evidence="2" id="KW-1133">Transmembrane helix</keyword>
<keyword evidence="2" id="KW-0812">Transmembrane</keyword>
<feature type="compositionally biased region" description="Low complexity" evidence="1">
    <location>
        <begin position="38"/>
        <end position="47"/>
    </location>
</feature>
<dbReference type="Proteomes" id="UP000252519">
    <property type="component" value="Unassembled WGS sequence"/>
</dbReference>
<feature type="compositionally biased region" description="Basic residues" evidence="1">
    <location>
        <begin position="11"/>
        <end position="27"/>
    </location>
</feature>
<feature type="region of interest" description="Disordered" evidence="1">
    <location>
        <begin position="1"/>
        <end position="47"/>
    </location>
</feature>
<sequence>MMSAARSAGMRYKKRNSNSSQPKKKGRSGSIASTSQESSPPSLVSVNSSTSLLTVPTQSLMRKRSGSVPAFKVVTLGGMWNLRYEQVRALRMTWARLCEPPRSNCKGIVNLVERVWEKLDNVSFLHCSHECRLTLFRKLRLLSGKLPVVNFREIMLSERTPEKTFTGYAAASWVLTLLHCKKKKLLCLFFFDFFLILMKVSLLYYQSIRKAARSRLGSGAFDTLYVNLTKQKQHR</sequence>